<keyword evidence="5" id="KW-1185">Reference proteome</keyword>
<reference evidence="3 6" key="2">
    <citation type="journal article" date="2019" name="Emerg. Microbes Infect.">
        <title>Comprehensive subspecies identification of 175 nontuberculous mycobacteria species based on 7547 genomic profiles.</title>
        <authorList>
            <person name="Matsumoto Y."/>
            <person name="Kinjo T."/>
            <person name="Motooka D."/>
            <person name="Nabeya D."/>
            <person name="Jung N."/>
            <person name="Uechi K."/>
            <person name="Horii T."/>
            <person name="Iida T."/>
            <person name="Fujita J."/>
            <person name="Nakamura S."/>
        </authorList>
    </citation>
    <scope>NUCLEOTIDE SEQUENCE [LARGE SCALE GENOMIC DNA]</scope>
    <source>
        <strain evidence="3 6">JCM 6377</strain>
    </source>
</reference>
<feature type="compositionally biased region" description="Pro residues" evidence="1">
    <location>
        <begin position="142"/>
        <end position="163"/>
    </location>
</feature>
<feature type="region of interest" description="Disordered" evidence="1">
    <location>
        <begin position="65"/>
        <end position="86"/>
    </location>
</feature>
<proteinExistence type="predicted"/>
<feature type="region of interest" description="Disordered" evidence="1">
    <location>
        <begin position="139"/>
        <end position="167"/>
    </location>
</feature>
<evidence type="ECO:0000313" key="3">
    <source>
        <dbReference type="EMBL" id="GFG52909.1"/>
    </source>
</evidence>
<keyword evidence="2" id="KW-0732">Signal</keyword>
<comment type="caution">
    <text evidence="4">The sequence shown here is derived from an EMBL/GenBank/DDBJ whole genome shotgun (WGS) entry which is preliminary data.</text>
</comment>
<dbReference type="EMBL" id="BLKS01000001">
    <property type="protein sequence ID" value="GFG52909.1"/>
    <property type="molecule type" value="Genomic_DNA"/>
</dbReference>
<evidence type="ECO:0000313" key="5">
    <source>
        <dbReference type="Proteomes" id="UP000220914"/>
    </source>
</evidence>
<protein>
    <submittedName>
        <fullName evidence="4">Uncharacterized protein</fullName>
    </submittedName>
</protein>
<feature type="chain" id="PRO_5038223968" evidence="2">
    <location>
        <begin position="21"/>
        <end position="259"/>
    </location>
</feature>
<reference evidence="4 5" key="1">
    <citation type="submission" date="2017-10" db="EMBL/GenBank/DDBJ databases">
        <title>The new phylogeny of genus Mycobacterium.</title>
        <authorList>
            <person name="Tortoli E."/>
            <person name="Trovato A."/>
            <person name="Cirillo D.M."/>
        </authorList>
    </citation>
    <scope>NUCLEOTIDE SEQUENCE [LARGE SCALE GENOMIC DNA]</scope>
    <source>
        <strain evidence="4 5">CCUG37673</strain>
    </source>
</reference>
<dbReference type="EMBL" id="PDCP01000082">
    <property type="protein sequence ID" value="PEG33996.1"/>
    <property type="molecule type" value="Genomic_DNA"/>
</dbReference>
<evidence type="ECO:0000256" key="1">
    <source>
        <dbReference type="SAM" id="MobiDB-lite"/>
    </source>
</evidence>
<dbReference type="Proteomes" id="UP000220914">
    <property type="component" value="Unassembled WGS sequence"/>
</dbReference>
<reference evidence="3" key="3">
    <citation type="submission" date="2020-02" db="EMBL/GenBank/DDBJ databases">
        <authorList>
            <person name="Matsumoto Y."/>
            <person name="Motooka D."/>
            <person name="Nakamura S."/>
        </authorList>
    </citation>
    <scope>NUCLEOTIDE SEQUENCE</scope>
    <source>
        <strain evidence="3">JCM 6377</strain>
    </source>
</reference>
<dbReference type="Proteomes" id="UP000465302">
    <property type="component" value="Unassembled WGS sequence"/>
</dbReference>
<accession>A0A2A7MQM3</accession>
<evidence type="ECO:0000256" key="2">
    <source>
        <dbReference type="SAM" id="SignalP"/>
    </source>
</evidence>
<name>A0A2A7MQM3_MYCAG</name>
<sequence>MSTTKWLVAASALAFASVGAAFIDMTPAHGQPCKQYGFDGPVTILEDFTGWVVTFTSKGTVASGQATATNDKTGEPTRTGTVTGGFTSPTDLRVTIQYPEGTQIYVGSIFSDGSTQGYTAQEPFQGKTWRTAKLLSCVDPVAAPPPGSAQQQPPPQQAPPPEQAPKNAISVNFSETTGGLTVNVNNSSNVAGDCTYDATAPNSLIPPTHRDFTVGAKAGTSFQISGIRTGTQYNTVTVCRGNFQGQDVEIGRVEIAKTF</sequence>
<dbReference type="RefSeq" id="WP_097943605.1">
    <property type="nucleotide sequence ID" value="NZ_BLKS01000001.1"/>
</dbReference>
<evidence type="ECO:0000313" key="4">
    <source>
        <dbReference type="EMBL" id="PEG33996.1"/>
    </source>
</evidence>
<dbReference type="OrthoDB" id="4639339at2"/>
<feature type="signal peptide" evidence="2">
    <location>
        <begin position="1"/>
        <end position="20"/>
    </location>
</feature>
<evidence type="ECO:0000313" key="6">
    <source>
        <dbReference type="Proteomes" id="UP000465302"/>
    </source>
</evidence>
<gene>
    <name evidence="4" type="ORF">CQY20_27775</name>
    <name evidence="3" type="ORF">MAGR_43500</name>
</gene>
<organism evidence="4 5">
    <name type="scientific">Mycolicibacterium agri</name>
    <name type="common">Mycobacterium agri</name>
    <dbReference type="NCBI Taxonomy" id="36811"/>
    <lineage>
        <taxon>Bacteria</taxon>
        <taxon>Bacillati</taxon>
        <taxon>Actinomycetota</taxon>
        <taxon>Actinomycetes</taxon>
        <taxon>Mycobacteriales</taxon>
        <taxon>Mycobacteriaceae</taxon>
        <taxon>Mycolicibacterium</taxon>
    </lineage>
</organism>
<dbReference type="AlphaFoldDB" id="A0A2A7MQM3"/>